<dbReference type="Proteomes" id="UP000187191">
    <property type="component" value="Chromosome"/>
</dbReference>
<accession>A0ABM6GLM7</accession>
<sequence>MTALHHEALVVDLHNDLILLVDHFDRRGRPRPADAPESTQLRLDAVHVVEDRPRTPGADQPGRSQPDPATVPFQQPVRVSDSRPVSCWDTLDGVMSAAWATARTRIQRVEPAP</sequence>
<protein>
    <submittedName>
        <fullName evidence="2">Uncharacterized protein</fullName>
    </submittedName>
</protein>
<organism evidence="2 3">
    <name type="scientific">Streptomyces alfalfae</name>
    <dbReference type="NCBI Taxonomy" id="1642299"/>
    <lineage>
        <taxon>Bacteria</taxon>
        <taxon>Bacillati</taxon>
        <taxon>Actinomycetota</taxon>
        <taxon>Actinomycetes</taxon>
        <taxon>Kitasatosporales</taxon>
        <taxon>Streptomycetaceae</taxon>
        <taxon>Streptomyces</taxon>
    </lineage>
</organism>
<reference evidence="2 3" key="1">
    <citation type="submission" date="2016-05" db="EMBL/GenBank/DDBJ databases">
        <authorList>
            <person name="Gu J."/>
        </authorList>
    </citation>
    <scope>NUCLEOTIDE SEQUENCE [LARGE SCALE GENOMIC DNA]</scope>
    <source>
        <strain evidence="2 3">ACCC40021</strain>
    </source>
</reference>
<gene>
    <name evidence="2" type="ORF">A7J05_02845</name>
</gene>
<proteinExistence type="predicted"/>
<keyword evidence="3" id="KW-1185">Reference proteome</keyword>
<feature type="region of interest" description="Disordered" evidence="1">
    <location>
        <begin position="49"/>
        <end position="84"/>
    </location>
</feature>
<evidence type="ECO:0000313" key="2">
    <source>
        <dbReference type="EMBL" id="APY84828.1"/>
    </source>
</evidence>
<dbReference type="EMBL" id="CP015588">
    <property type="protein sequence ID" value="APY84828.1"/>
    <property type="molecule type" value="Genomic_DNA"/>
</dbReference>
<evidence type="ECO:0000313" key="3">
    <source>
        <dbReference type="Proteomes" id="UP000187191"/>
    </source>
</evidence>
<evidence type="ECO:0000256" key="1">
    <source>
        <dbReference type="SAM" id="MobiDB-lite"/>
    </source>
</evidence>
<name>A0ABM6GLM7_9ACTN</name>